<keyword evidence="8" id="KW-1185">Reference proteome</keyword>
<dbReference type="InterPro" id="IPR008952">
    <property type="entry name" value="Tetraspanin_EC2_sf"/>
</dbReference>
<reference evidence="7 8" key="1">
    <citation type="journal article" date="2008" name="Nature">
        <title>The genome of the model beetle and pest Tribolium castaneum.</title>
        <authorList>
            <consortium name="Tribolium Genome Sequencing Consortium"/>
            <person name="Richards S."/>
            <person name="Gibbs R.A."/>
            <person name="Weinstock G.M."/>
            <person name="Brown S.J."/>
            <person name="Denell R."/>
            <person name="Beeman R.W."/>
            <person name="Gibbs R."/>
            <person name="Beeman R.W."/>
            <person name="Brown S.J."/>
            <person name="Bucher G."/>
            <person name="Friedrich M."/>
            <person name="Grimmelikhuijzen C.J."/>
            <person name="Klingler M."/>
            <person name="Lorenzen M."/>
            <person name="Richards S."/>
            <person name="Roth S."/>
            <person name="Schroder R."/>
            <person name="Tautz D."/>
            <person name="Zdobnov E.M."/>
            <person name="Muzny D."/>
            <person name="Gibbs R.A."/>
            <person name="Weinstock G.M."/>
            <person name="Attaway T."/>
            <person name="Bell S."/>
            <person name="Buhay C.J."/>
            <person name="Chandrabose M.N."/>
            <person name="Chavez D."/>
            <person name="Clerk-Blankenburg K.P."/>
            <person name="Cree A."/>
            <person name="Dao M."/>
            <person name="Davis C."/>
            <person name="Chacko J."/>
            <person name="Dinh H."/>
            <person name="Dugan-Rocha S."/>
            <person name="Fowler G."/>
            <person name="Garner T.T."/>
            <person name="Garnes J."/>
            <person name="Gnirke A."/>
            <person name="Hawes A."/>
            <person name="Hernandez J."/>
            <person name="Hines S."/>
            <person name="Holder M."/>
            <person name="Hume J."/>
            <person name="Jhangiani S.N."/>
            <person name="Joshi V."/>
            <person name="Khan Z.M."/>
            <person name="Jackson L."/>
            <person name="Kovar C."/>
            <person name="Kowis A."/>
            <person name="Lee S."/>
            <person name="Lewis L.R."/>
            <person name="Margolis J."/>
            <person name="Morgan M."/>
            <person name="Nazareth L.V."/>
            <person name="Nguyen N."/>
            <person name="Okwuonu G."/>
            <person name="Parker D."/>
            <person name="Richards S."/>
            <person name="Ruiz S.J."/>
            <person name="Santibanez J."/>
            <person name="Savard J."/>
            <person name="Scherer S.E."/>
            <person name="Schneider B."/>
            <person name="Sodergren E."/>
            <person name="Tautz D."/>
            <person name="Vattahil S."/>
            <person name="Villasana D."/>
            <person name="White C.S."/>
            <person name="Wright R."/>
            <person name="Park Y."/>
            <person name="Beeman R.W."/>
            <person name="Lord J."/>
            <person name="Oppert B."/>
            <person name="Lorenzen M."/>
            <person name="Brown S."/>
            <person name="Wang L."/>
            <person name="Savard J."/>
            <person name="Tautz D."/>
            <person name="Richards S."/>
            <person name="Weinstock G."/>
            <person name="Gibbs R.A."/>
            <person name="Liu Y."/>
            <person name="Worley K."/>
            <person name="Weinstock G."/>
            <person name="Elsik C.G."/>
            <person name="Reese J.T."/>
            <person name="Elhaik E."/>
            <person name="Landan G."/>
            <person name="Graur D."/>
            <person name="Arensburger P."/>
            <person name="Atkinson P."/>
            <person name="Beeman R.W."/>
            <person name="Beidler J."/>
            <person name="Brown S.J."/>
            <person name="Demuth J.P."/>
            <person name="Drury D.W."/>
            <person name="Du Y.Z."/>
            <person name="Fujiwara H."/>
            <person name="Lorenzen M."/>
            <person name="Maselli V."/>
            <person name="Osanai M."/>
            <person name="Park Y."/>
            <person name="Robertson H.M."/>
            <person name="Tu Z."/>
            <person name="Wang J.J."/>
            <person name="Wang S."/>
            <person name="Richards S."/>
            <person name="Song H."/>
            <person name="Zhang L."/>
            <person name="Sodergren E."/>
            <person name="Werner D."/>
            <person name="Stanke M."/>
            <person name="Morgenstern B."/>
            <person name="Solovyev V."/>
            <person name="Kosarev P."/>
            <person name="Brown G."/>
            <person name="Chen H.C."/>
            <person name="Ermolaeva O."/>
            <person name="Hlavina W."/>
            <person name="Kapustin Y."/>
            <person name="Kiryutin B."/>
            <person name="Kitts P."/>
            <person name="Maglott D."/>
            <person name="Pruitt K."/>
            <person name="Sapojnikov V."/>
            <person name="Souvorov A."/>
            <person name="Mackey A.J."/>
            <person name="Waterhouse R.M."/>
            <person name="Wyder S."/>
            <person name="Zdobnov E.M."/>
            <person name="Zdobnov E.M."/>
            <person name="Wyder S."/>
            <person name="Kriventseva E.V."/>
            <person name="Kadowaki T."/>
            <person name="Bork P."/>
            <person name="Aranda M."/>
            <person name="Bao R."/>
            <person name="Beermann A."/>
            <person name="Berns N."/>
            <person name="Bolognesi R."/>
            <person name="Bonneton F."/>
            <person name="Bopp D."/>
            <person name="Brown S.J."/>
            <person name="Bucher G."/>
            <person name="Butts T."/>
            <person name="Chaumot A."/>
            <person name="Denell R.E."/>
            <person name="Ferrier D.E."/>
            <person name="Friedrich M."/>
            <person name="Gordon C.M."/>
            <person name="Jindra M."/>
            <person name="Klingler M."/>
            <person name="Lan Q."/>
            <person name="Lattorff H.M."/>
            <person name="Laudet V."/>
            <person name="von Levetsow C."/>
            <person name="Liu Z."/>
            <person name="Lutz R."/>
            <person name="Lynch J.A."/>
            <person name="da Fonseca R.N."/>
            <person name="Posnien N."/>
            <person name="Reuter R."/>
            <person name="Roth S."/>
            <person name="Savard J."/>
            <person name="Schinko J.B."/>
            <person name="Schmitt C."/>
            <person name="Schoppmeier M."/>
            <person name="Schroder R."/>
            <person name="Shippy T.D."/>
            <person name="Simonnet F."/>
            <person name="Marques-Souza H."/>
            <person name="Tautz D."/>
            <person name="Tomoyasu Y."/>
            <person name="Trauner J."/>
            <person name="Van der Zee M."/>
            <person name="Vervoort M."/>
            <person name="Wittkopp N."/>
            <person name="Wimmer E.A."/>
            <person name="Yang X."/>
            <person name="Jones A.K."/>
            <person name="Sattelle D.B."/>
            <person name="Ebert P.R."/>
            <person name="Nelson D."/>
            <person name="Scott J.G."/>
            <person name="Beeman R.W."/>
            <person name="Muthukrishnan S."/>
            <person name="Kramer K.J."/>
            <person name="Arakane Y."/>
            <person name="Beeman R.W."/>
            <person name="Zhu Q."/>
            <person name="Hogenkamp D."/>
            <person name="Dixit R."/>
            <person name="Oppert B."/>
            <person name="Jiang H."/>
            <person name="Zou Z."/>
            <person name="Marshall J."/>
            <person name="Elpidina E."/>
            <person name="Vinokurov K."/>
            <person name="Oppert C."/>
            <person name="Zou Z."/>
            <person name="Evans J."/>
            <person name="Lu Z."/>
            <person name="Zhao P."/>
            <person name="Sumathipala N."/>
            <person name="Altincicek B."/>
            <person name="Vilcinskas A."/>
            <person name="Williams M."/>
            <person name="Hultmark D."/>
            <person name="Hetru C."/>
            <person name="Jiang H."/>
            <person name="Grimmelikhuijzen C.J."/>
            <person name="Hauser F."/>
            <person name="Cazzamali G."/>
            <person name="Williamson M."/>
            <person name="Park Y."/>
            <person name="Li B."/>
            <person name="Tanaka Y."/>
            <person name="Predel R."/>
            <person name="Neupert S."/>
            <person name="Schachtner J."/>
            <person name="Verleyen P."/>
            <person name="Raible F."/>
            <person name="Bork P."/>
            <person name="Friedrich M."/>
            <person name="Walden K.K."/>
            <person name="Robertson H.M."/>
            <person name="Angeli S."/>
            <person name="Foret S."/>
            <person name="Bucher G."/>
            <person name="Schuetz S."/>
            <person name="Maleszka R."/>
            <person name="Wimmer E.A."/>
            <person name="Beeman R.W."/>
            <person name="Lorenzen M."/>
            <person name="Tomoyasu Y."/>
            <person name="Miller S.C."/>
            <person name="Grossmann D."/>
            <person name="Bucher G."/>
        </authorList>
    </citation>
    <scope>NUCLEOTIDE SEQUENCE [LARGE SCALE GENOMIC DNA]</scope>
    <source>
        <strain evidence="7 8">Georgia GA2</strain>
    </source>
</reference>
<protein>
    <recommendedName>
        <fullName evidence="6">Tetraspanin</fullName>
    </recommendedName>
</protein>
<name>A0A139WAJ4_TRICA</name>
<dbReference type="EMBL" id="KQ971381">
    <property type="protein sequence ID" value="KYB24952.1"/>
    <property type="molecule type" value="Genomic_DNA"/>
</dbReference>
<evidence type="ECO:0000256" key="6">
    <source>
        <dbReference type="RuleBase" id="RU361218"/>
    </source>
</evidence>
<dbReference type="AlphaFoldDB" id="A0A139WAJ4"/>
<evidence type="ECO:0000256" key="2">
    <source>
        <dbReference type="ARBA" id="ARBA00006840"/>
    </source>
</evidence>
<dbReference type="PhylomeDB" id="A0A139WAJ4"/>
<proteinExistence type="inferred from homology"/>
<dbReference type="PROSITE" id="PS00421">
    <property type="entry name" value="TM4_1"/>
    <property type="match status" value="1"/>
</dbReference>
<keyword evidence="5 6" id="KW-0472">Membrane</keyword>
<accession>A0A139WAJ4</accession>
<dbReference type="GO" id="GO:0005886">
    <property type="term" value="C:plasma membrane"/>
    <property type="evidence" value="ECO:0000318"/>
    <property type="project" value="GO_Central"/>
</dbReference>
<evidence type="ECO:0000313" key="7">
    <source>
        <dbReference type="EMBL" id="KYB24952.1"/>
    </source>
</evidence>
<dbReference type="InParanoid" id="A0A139WAJ4"/>
<evidence type="ECO:0000256" key="5">
    <source>
        <dbReference type="ARBA" id="ARBA00023136"/>
    </source>
</evidence>
<comment type="subcellular location">
    <subcellularLocation>
        <location evidence="1 6">Membrane</location>
        <topology evidence="1 6">Multi-pass membrane protein</topology>
    </subcellularLocation>
</comment>
<dbReference type="PANTHER" id="PTHR19282">
    <property type="entry name" value="TETRASPANIN"/>
    <property type="match status" value="1"/>
</dbReference>
<dbReference type="InterPro" id="IPR018499">
    <property type="entry name" value="Tetraspanin/Peripherin"/>
</dbReference>
<evidence type="ECO:0000313" key="8">
    <source>
        <dbReference type="Proteomes" id="UP000007266"/>
    </source>
</evidence>
<dbReference type="Proteomes" id="UP000007266">
    <property type="component" value="Linkage group 10"/>
</dbReference>
<feature type="transmembrane region" description="Helical" evidence="6">
    <location>
        <begin position="67"/>
        <end position="86"/>
    </location>
</feature>
<evidence type="ECO:0000256" key="4">
    <source>
        <dbReference type="ARBA" id="ARBA00022989"/>
    </source>
</evidence>
<dbReference type="InterPro" id="IPR018503">
    <property type="entry name" value="Tetraspanin_CS"/>
</dbReference>
<sequence length="265" mass="29017">MVYDCGSCLAKYILCAFNFIIFLAGSVVLAVGIWLAVDKNSFVGLSKIVPSDHVQQFIQPAVIEQGAYILIAVGGFMFIVSFLGYCGALRESQCLLTTYGICLLVILIAEIAVACLTVAYKPKAEEETRKLLKSTIENYYSPPENKDAVTLMWDHLQANLKCCGVNNYTDYRSSTKWTNSGKVIPESCCVLEGDPLKLKPKVPSCVTSPNEVNSYYKQGCFDALVHWIMIHVDVVIGVAVGLGLLELVGIFLAFCLAKALNGYIK</sequence>
<dbReference type="FunFam" id="1.10.1450.10:FF:000028">
    <property type="entry name" value="Tetraspanin"/>
    <property type="match status" value="1"/>
</dbReference>
<dbReference type="PIRSF" id="PIRSF002419">
    <property type="entry name" value="Tetraspanin"/>
    <property type="match status" value="1"/>
</dbReference>
<dbReference type="PRINTS" id="PR00259">
    <property type="entry name" value="TMFOUR"/>
</dbReference>
<dbReference type="Pfam" id="PF00335">
    <property type="entry name" value="Tetraspanin"/>
    <property type="match status" value="1"/>
</dbReference>
<keyword evidence="4 6" id="KW-1133">Transmembrane helix</keyword>
<evidence type="ECO:0000256" key="1">
    <source>
        <dbReference type="ARBA" id="ARBA00004141"/>
    </source>
</evidence>
<reference evidence="7 8" key="2">
    <citation type="journal article" date="2010" name="Nucleic Acids Res.">
        <title>BeetleBase in 2010: revisions to provide comprehensive genomic information for Tribolium castaneum.</title>
        <authorList>
            <person name="Kim H.S."/>
            <person name="Murphy T."/>
            <person name="Xia J."/>
            <person name="Caragea D."/>
            <person name="Park Y."/>
            <person name="Beeman R.W."/>
            <person name="Lorenzen M.D."/>
            <person name="Butcher S."/>
            <person name="Manak J.R."/>
            <person name="Brown S.J."/>
        </authorList>
    </citation>
    <scope>GENOME REANNOTATION</scope>
    <source>
        <strain evidence="7 8">Georgia GA2</strain>
    </source>
</reference>
<dbReference type="InterPro" id="IPR000301">
    <property type="entry name" value="Tetraspanin_animals"/>
</dbReference>
<dbReference type="Gene3D" id="1.10.1450.10">
    <property type="entry name" value="Tetraspanin"/>
    <property type="match status" value="1"/>
</dbReference>
<feature type="transmembrane region" description="Helical" evidence="6">
    <location>
        <begin position="234"/>
        <end position="257"/>
    </location>
</feature>
<organism evidence="7 8">
    <name type="scientific">Tribolium castaneum</name>
    <name type="common">Red flour beetle</name>
    <dbReference type="NCBI Taxonomy" id="7070"/>
    <lineage>
        <taxon>Eukaryota</taxon>
        <taxon>Metazoa</taxon>
        <taxon>Ecdysozoa</taxon>
        <taxon>Arthropoda</taxon>
        <taxon>Hexapoda</taxon>
        <taxon>Insecta</taxon>
        <taxon>Pterygota</taxon>
        <taxon>Neoptera</taxon>
        <taxon>Endopterygota</taxon>
        <taxon>Coleoptera</taxon>
        <taxon>Polyphaga</taxon>
        <taxon>Cucujiformia</taxon>
        <taxon>Tenebrionidae</taxon>
        <taxon>Tenebrionidae incertae sedis</taxon>
        <taxon>Tribolium</taxon>
    </lineage>
</organism>
<feature type="transmembrane region" description="Helical" evidence="6">
    <location>
        <begin position="12"/>
        <end position="37"/>
    </location>
</feature>
<evidence type="ECO:0000256" key="3">
    <source>
        <dbReference type="ARBA" id="ARBA00022692"/>
    </source>
</evidence>
<dbReference type="STRING" id="7070.A0A139WAJ4"/>
<dbReference type="SUPFAM" id="SSF48652">
    <property type="entry name" value="Tetraspanin"/>
    <property type="match status" value="1"/>
</dbReference>
<dbReference type="OMA" id="FTQPQVI"/>
<keyword evidence="3 6" id="KW-0812">Transmembrane</keyword>
<dbReference type="eggNOG" id="KOG3882">
    <property type="taxonomic scope" value="Eukaryota"/>
</dbReference>
<comment type="similarity">
    <text evidence="2 6">Belongs to the tetraspanin (TM4SF) family.</text>
</comment>
<dbReference type="FunCoup" id="A0A139WAJ4">
    <property type="interactions" value="207"/>
</dbReference>
<gene>
    <name evidence="7" type="primary">AUGUSTUS-3.0.2_11451</name>
    <name evidence="7" type="ORF">TcasGA2_TC011451</name>
</gene>
<dbReference type="OrthoDB" id="6134317at2759"/>
<feature type="transmembrane region" description="Helical" evidence="6">
    <location>
        <begin position="98"/>
        <end position="120"/>
    </location>
</feature>
<dbReference type="PANTHER" id="PTHR19282:SF552">
    <property type="entry name" value="TETRASPANIN"/>
    <property type="match status" value="1"/>
</dbReference>
<dbReference type="CDD" id="cd03156">
    <property type="entry name" value="uroplakin_I_like_LEL"/>
    <property type="match status" value="1"/>
</dbReference>